<dbReference type="Gene3D" id="3.30.450.40">
    <property type="match status" value="1"/>
</dbReference>
<organism evidence="2 3">
    <name type="scientific">Pandoraea thiooxydans</name>
    <dbReference type="NCBI Taxonomy" id="445709"/>
    <lineage>
        <taxon>Bacteria</taxon>
        <taxon>Pseudomonadati</taxon>
        <taxon>Pseudomonadota</taxon>
        <taxon>Betaproteobacteria</taxon>
        <taxon>Burkholderiales</taxon>
        <taxon>Burkholderiaceae</taxon>
        <taxon>Pandoraea</taxon>
    </lineage>
</organism>
<dbReference type="InterPro" id="IPR029016">
    <property type="entry name" value="GAF-like_dom_sf"/>
</dbReference>
<feature type="coiled-coil region" evidence="1">
    <location>
        <begin position="38"/>
        <end position="65"/>
    </location>
</feature>
<dbReference type="RefSeq" id="WP_047216733.1">
    <property type="nucleotide sequence ID" value="NZ_CP011568.3"/>
</dbReference>
<evidence type="ECO:0000313" key="3">
    <source>
        <dbReference type="Proteomes" id="UP000036700"/>
    </source>
</evidence>
<keyword evidence="3" id="KW-1185">Reference proteome</keyword>
<name>A0A0G3EUL0_9BURK</name>
<dbReference type="KEGG" id="ptx:ABW99_16265"/>
<dbReference type="STRING" id="445709.ABW99_16265"/>
<proteinExistence type="predicted"/>
<dbReference type="InterPro" id="IPR007435">
    <property type="entry name" value="DUF484"/>
</dbReference>
<sequence length="222" mass="24888">MNDRDIAEYLQSHPEFFEKHAELVANIKLTSPHGQRAVSLQERQVEMQRDKNKQLERRLAELLRYGHENDGTSSKIHRWTLQVLGERDPHAVPGAITRGLREVFDVPVSALRAWHVDEPYQPAEFARNVSEEVRIFAGSLSTPYCGSNTGFEAVTWLGAEVEPASVALLALRDPLREDAEVFGLLVMGSPDPRRFHAGMSTDFLTQIGQLASATLGRLRTTC</sequence>
<reference evidence="3" key="1">
    <citation type="submission" date="2015-06" db="EMBL/GenBank/DDBJ databases">
        <authorList>
            <person name="Lim Y.L."/>
            <person name="Ee R."/>
            <person name="Yong D."/>
            <person name="How K.Y."/>
            <person name="Yin W.F."/>
            <person name="Chan K.G."/>
        </authorList>
    </citation>
    <scope>NUCLEOTIDE SEQUENCE [LARGE SCALE GENOMIC DNA]</scope>
    <source>
        <strain evidence="3">DSM 25325</strain>
    </source>
</reference>
<evidence type="ECO:0000256" key="1">
    <source>
        <dbReference type="SAM" id="Coils"/>
    </source>
</evidence>
<evidence type="ECO:0000313" key="2">
    <source>
        <dbReference type="EMBL" id="AKJ70650.1"/>
    </source>
</evidence>
<dbReference type="Pfam" id="PF04340">
    <property type="entry name" value="DUF484"/>
    <property type="match status" value="1"/>
</dbReference>
<dbReference type="Proteomes" id="UP000036700">
    <property type="component" value="Chromosome"/>
</dbReference>
<dbReference type="PATRIC" id="fig|445709.3.peg.3440"/>
<dbReference type="PANTHER" id="PTHR38765">
    <property type="entry name" value="DUF484 DOMAIN-CONTAINING PROTEIN"/>
    <property type="match status" value="1"/>
</dbReference>
<keyword evidence="1" id="KW-0175">Coiled coil</keyword>
<gene>
    <name evidence="2" type="ORF">ABW99_16265</name>
</gene>
<dbReference type="OrthoDB" id="8525200at2"/>
<evidence type="ECO:0008006" key="4">
    <source>
        <dbReference type="Google" id="ProtNLM"/>
    </source>
</evidence>
<dbReference type="AlphaFoldDB" id="A0A0G3EUL0"/>
<dbReference type="PANTHER" id="PTHR38765:SF1">
    <property type="entry name" value="DUF484 DOMAIN-CONTAINING PROTEIN"/>
    <property type="match status" value="1"/>
</dbReference>
<protein>
    <recommendedName>
        <fullName evidence="4">DUF484 domain-containing protein</fullName>
    </recommendedName>
</protein>
<accession>A0A0G3EUL0</accession>
<dbReference type="EMBL" id="CP011568">
    <property type="protein sequence ID" value="AKJ70650.1"/>
    <property type="molecule type" value="Genomic_DNA"/>
</dbReference>